<dbReference type="Gene3D" id="3.40.190.10">
    <property type="entry name" value="Periplasmic binding protein-like II"/>
    <property type="match status" value="2"/>
</dbReference>
<dbReference type="PANTHER" id="PTHR30024">
    <property type="entry name" value="ALIPHATIC SULFONATES-BINDING PROTEIN-RELATED"/>
    <property type="match status" value="1"/>
</dbReference>
<dbReference type="OrthoDB" id="8877897at2"/>
<reference evidence="6 7" key="1">
    <citation type="submission" date="2013-07" db="EMBL/GenBank/DDBJ databases">
        <authorList>
            <consortium name="DOE Joint Genome Institute"/>
            <person name="Eisen J."/>
            <person name="Huntemann M."/>
            <person name="Han J."/>
            <person name="Chen A."/>
            <person name="Kyrpides N."/>
            <person name="Mavromatis K."/>
            <person name="Markowitz V."/>
            <person name="Palaniappan K."/>
            <person name="Ivanova N."/>
            <person name="Schaumberg A."/>
            <person name="Pati A."/>
            <person name="Liolios K."/>
            <person name="Nordberg H.P."/>
            <person name="Cantor M.N."/>
            <person name="Hua S.X."/>
            <person name="Woyke T."/>
        </authorList>
    </citation>
    <scope>NUCLEOTIDE SEQUENCE [LARGE SCALE GENOMIC DNA]</scope>
    <source>
        <strain evidence="6 7">DSM 44712</strain>
    </source>
</reference>
<organism evidence="6 7">
    <name type="scientific">Cryptosporangium arvum DSM 44712</name>
    <dbReference type="NCBI Taxonomy" id="927661"/>
    <lineage>
        <taxon>Bacteria</taxon>
        <taxon>Bacillati</taxon>
        <taxon>Actinomycetota</taxon>
        <taxon>Actinomycetes</taxon>
        <taxon>Cryptosporangiales</taxon>
        <taxon>Cryptosporangiaceae</taxon>
        <taxon>Cryptosporangium</taxon>
    </lineage>
</organism>
<protein>
    <submittedName>
        <fullName evidence="6">ABC-type nitrate/sulfonate/bicarbonate transport system, periplasmic component</fullName>
    </submittedName>
</protein>
<dbReference type="InterPro" id="IPR015168">
    <property type="entry name" value="SsuA/THI5"/>
</dbReference>
<keyword evidence="3 4" id="KW-0732">Signal</keyword>
<evidence type="ECO:0000259" key="5">
    <source>
        <dbReference type="Pfam" id="PF09084"/>
    </source>
</evidence>
<feature type="chain" id="PRO_5001458084" evidence="4">
    <location>
        <begin position="24"/>
        <end position="320"/>
    </location>
</feature>
<dbReference type="Pfam" id="PF09084">
    <property type="entry name" value="NMT1"/>
    <property type="match status" value="1"/>
</dbReference>
<comment type="similarity">
    <text evidence="2">Belongs to the bacterial solute-binding protein SsuA/TauA family.</text>
</comment>
<name>A0A010Z644_9ACTN</name>
<evidence type="ECO:0000256" key="4">
    <source>
        <dbReference type="SAM" id="SignalP"/>
    </source>
</evidence>
<dbReference type="SUPFAM" id="SSF53850">
    <property type="entry name" value="Periplasmic binding protein-like II"/>
    <property type="match status" value="1"/>
</dbReference>
<dbReference type="AlphaFoldDB" id="A0A010Z644"/>
<dbReference type="HOGENOM" id="CLU_028871_5_1_11"/>
<evidence type="ECO:0000256" key="3">
    <source>
        <dbReference type="ARBA" id="ARBA00022729"/>
    </source>
</evidence>
<comment type="subcellular location">
    <subcellularLocation>
        <location evidence="1">Periplasm</location>
    </subcellularLocation>
</comment>
<evidence type="ECO:0000313" key="7">
    <source>
        <dbReference type="Proteomes" id="UP000021053"/>
    </source>
</evidence>
<proteinExistence type="inferred from homology"/>
<sequence>MNRRRFGLAAALTVLTLAATACGDGGTDTASGPATIKVTSFGCEIWNTWAEAKGVFAKHDLKVELVKSTGGSAAVAAVLSGAADLGYVNGFSAINAYNTGFPIEIVAGANTNALPPAKPAQGVFVGTNSPLKTAKDLAGKTIAVNELNGLNQIVTSTWLKQNGVDVSGVRFVALPFSDQVPALLSGKVDAAQLGYSLLGDNNGKVRSLADPFATAGTVYIATYVASKAFVAKGDTASRFHDAMVETMAALGEPANTDESFALLSACNKVPADVLKAQPQNALSPSVDLTALNAMADQMVEQKILPKKPDLDAFVPGFARS</sequence>
<dbReference type="PROSITE" id="PS51257">
    <property type="entry name" value="PROKAR_LIPOPROTEIN"/>
    <property type="match status" value="1"/>
</dbReference>
<feature type="signal peptide" evidence="4">
    <location>
        <begin position="1"/>
        <end position="23"/>
    </location>
</feature>
<dbReference type="EMBL" id="JFBT01000001">
    <property type="protein sequence ID" value="EXG82758.1"/>
    <property type="molecule type" value="Genomic_DNA"/>
</dbReference>
<comment type="caution">
    <text evidence="6">The sequence shown here is derived from an EMBL/GenBank/DDBJ whole genome shotgun (WGS) entry which is preliminary data.</text>
</comment>
<accession>A0A010Z644</accession>
<keyword evidence="7" id="KW-1185">Reference proteome</keyword>
<feature type="domain" description="SsuA/THI5-like" evidence="5">
    <location>
        <begin position="50"/>
        <end position="246"/>
    </location>
</feature>
<evidence type="ECO:0000313" key="6">
    <source>
        <dbReference type="EMBL" id="EXG82758.1"/>
    </source>
</evidence>
<evidence type="ECO:0000256" key="1">
    <source>
        <dbReference type="ARBA" id="ARBA00004418"/>
    </source>
</evidence>
<dbReference type="Proteomes" id="UP000021053">
    <property type="component" value="Unassembled WGS sequence"/>
</dbReference>
<dbReference type="PANTHER" id="PTHR30024:SF47">
    <property type="entry name" value="TAURINE-BINDING PERIPLASMIC PROTEIN"/>
    <property type="match status" value="1"/>
</dbReference>
<dbReference type="GO" id="GO:0042597">
    <property type="term" value="C:periplasmic space"/>
    <property type="evidence" value="ECO:0007669"/>
    <property type="project" value="UniProtKB-SubCell"/>
</dbReference>
<evidence type="ECO:0000256" key="2">
    <source>
        <dbReference type="ARBA" id="ARBA00010742"/>
    </source>
</evidence>
<dbReference type="RefSeq" id="WP_035852687.1">
    <property type="nucleotide sequence ID" value="NZ_KK073874.1"/>
</dbReference>
<gene>
    <name evidence="6" type="ORF">CryarDRAFT_3959</name>
</gene>